<proteinExistence type="predicted"/>
<evidence type="ECO:0000313" key="2">
    <source>
        <dbReference type="Proteomes" id="UP001314170"/>
    </source>
</evidence>
<dbReference type="EMBL" id="CAWUPB010000058">
    <property type="protein sequence ID" value="CAK7323029.1"/>
    <property type="molecule type" value="Genomic_DNA"/>
</dbReference>
<accession>A0AAV1QPY6</accession>
<keyword evidence="2" id="KW-1185">Reference proteome</keyword>
<dbReference type="AlphaFoldDB" id="A0AAV1QPY6"/>
<evidence type="ECO:0000313" key="1">
    <source>
        <dbReference type="EMBL" id="CAK7323029.1"/>
    </source>
</evidence>
<protein>
    <recommendedName>
        <fullName evidence="3">Transmembrane protein</fullName>
    </recommendedName>
</protein>
<comment type="caution">
    <text evidence="1">The sequence shown here is derived from an EMBL/GenBank/DDBJ whole genome shotgun (WGS) entry which is preliminary data.</text>
</comment>
<reference evidence="1 2" key="1">
    <citation type="submission" date="2024-01" db="EMBL/GenBank/DDBJ databases">
        <authorList>
            <person name="Waweru B."/>
        </authorList>
    </citation>
    <scope>NUCLEOTIDE SEQUENCE [LARGE SCALE GENOMIC DNA]</scope>
</reference>
<name>A0AAV1QPY6_9ROSI</name>
<dbReference type="Proteomes" id="UP001314170">
    <property type="component" value="Unassembled WGS sequence"/>
</dbReference>
<organism evidence="1 2">
    <name type="scientific">Dovyalis caffra</name>
    <dbReference type="NCBI Taxonomy" id="77055"/>
    <lineage>
        <taxon>Eukaryota</taxon>
        <taxon>Viridiplantae</taxon>
        <taxon>Streptophyta</taxon>
        <taxon>Embryophyta</taxon>
        <taxon>Tracheophyta</taxon>
        <taxon>Spermatophyta</taxon>
        <taxon>Magnoliopsida</taxon>
        <taxon>eudicotyledons</taxon>
        <taxon>Gunneridae</taxon>
        <taxon>Pentapetalae</taxon>
        <taxon>rosids</taxon>
        <taxon>fabids</taxon>
        <taxon>Malpighiales</taxon>
        <taxon>Salicaceae</taxon>
        <taxon>Flacourtieae</taxon>
        <taxon>Dovyalis</taxon>
    </lineage>
</organism>
<gene>
    <name evidence="1" type="ORF">DCAF_LOCUS644</name>
</gene>
<evidence type="ECO:0008006" key="3">
    <source>
        <dbReference type="Google" id="ProtNLM"/>
    </source>
</evidence>
<sequence>MSWETEQRRGGVVDLDLWKRADLGWKVLCLSWVSRLIGVGRVWFRVGVHLVWSGCRLGLVFNDGLIE</sequence>